<proteinExistence type="predicted"/>
<organism evidence="1 2">
    <name type="scientific">Pectobacterium carotovorum</name>
    <name type="common">Erwinia carotovora</name>
    <dbReference type="NCBI Taxonomy" id="554"/>
    <lineage>
        <taxon>Bacteria</taxon>
        <taxon>Pseudomonadati</taxon>
        <taxon>Pseudomonadota</taxon>
        <taxon>Gammaproteobacteria</taxon>
        <taxon>Enterobacterales</taxon>
        <taxon>Pectobacteriaceae</taxon>
        <taxon>Pectobacterium</taxon>
    </lineage>
</organism>
<name>A0A419B1J6_PECCA</name>
<reference evidence="1 2" key="1">
    <citation type="submission" date="2018-09" db="EMBL/GenBank/DDBJ databases">
        <title>Phylogenetic diversity of Pectobacterium and Dickeya strains causing blackleg disease of potato in Morocco.</title>
        <authorList>
            <person name="Oulghazi S."/>
            <person name="Moumni M."/>
            <person name="Faure D."/>
        </authorList>
    </citation>
    <scope>NUCLEOTIDE SEQUENCE [LARGE SCALE GENOMIC DNA]</scope>
    <source>
        <strain evidence="1 2">S1.15.11.2D</strain>
    </source>
</reference>
<accession>A0A419B1J6</accession>
<dbReference type="EMBL" id="QZDH01000003">
    <property type="protein sequence ID" value="RJL55503.1"/>
    <property type="molecule type" value="Genomic_DNA"/>
</dbReference>
<dbReference type="AlphaFoldDB" id="A0A419B1J6"/>
<gene>
    <name evidence="1" type="ORF">D5071_00635</name>
</gene>
<sequence length="84" mass="9547">MAIDQIAQLGLSSLQVIYYLAKLFRVCPLTSLLAKKRCKNHFTKGNFGLIIEQLWHSLSLKRNFCIAITMLNCTRNSYGTHPSC</sequence>
<evidence type="ECO:0000313" key="2">
    <source>
        <dbReference type="Proteomes" id="UP000283655"/>
    </source>
</evidence>
<protein>
    <submittedName>
        <fullName evidence="1">Uncharacterized protein</fullName>
    </submittedName>
</protein>
<dbReference type="Proteomes" id="UP000283655">
    <property type="component" value="Unassembled WGS sequence"/>
</dbReference>
<comment type="caution">
    <text evidence="1">The sequence shown here is derived from an EMBL/GenBank/DDBJ whole genome shotgun (WGS) entry which is preliminary data.</text>
</comment>
<evidence type="ECO:0000313" key="1">
    <source>
        <dbReference type="EMBL" id="RJL55503.1"/>
    </source>
</evidence>